<dbReference type="EMBL" id="JAPZEG010000007">
    <property type="protein sequence ID" value="MDE1203324.1"/>
    <property type="molecule type" value="Genomic_DNA"/>
</dbReference>
<evidence type="ECO:0000313" key="8">
    <source>
        <dbReference type="EMBL" id="RHD00882.1"/>
    </source>
</evidence>
<dbReference type="EMBL" id="QSIR01000039">
    <property type="protein sequence ID" value="RHD00882.1"/>
    <property type="molecule type" value="Genomic_DNA"/>
</dbReference>
<reference evidence="2" key="5">
    <citation type="submission" date="2022-11" db="EMBL/GenBank/DDBJ databases">
        <title>Temperate bacteriophages infecting mucin-degrading bacterium Ruminococcus gnavus from the human gut.</title>
        <authorList>
            <person name="Buttimer C."/>
        </authorList>
    </citation>
    <scope>NUCLEOTIDE SEQUENCE</scope>
    <source>
        <strain evidence="2">CCUG 52279</strain>
    </source>
</reference>
<dbReference type="EMBL" id="JAAIRV010000040">
    <property type="protein sequence ID" value="NSI59700.1"/>
    <property type="molecule type" value="Genomic_DNA"/>
</dbReference>
<dbReference type="EMBL" id="QRIA01000003">
    <property type="protein sequence ID" value="RHG21498.1"/>
    <property type="molecule type" value="Genomic_DNA"/>
</dbReference>
<evidence type="ECO:0000313" key="3">
    <source>
        <dbReference type="EMBL" id="MDB8687365.1"/>
    </source>
</evidence>
<dbReference type="Proteomes" id="UP001076974">
    <property type="component" value="Unassembled WGS sequence"/>
</dbReference>
<dbReference type="Gene3D" id="2.40.50.660">
    <property type="match status" value="1"/>
</dbReference>
<dbReference type="Proteomes" id="UP001149331">
    <property type="component" value="Unassembled WGS sequence"/>
</dbReference>
<evidence type="ECO:0000313" key="7">
    <source>
        <dbReference type="EMBL" id="PLT73554.1"/>
    </source>
</evidence>
<dbReference type="EMBL" id="JAAIRY010000038">
    <property type="protein sequence ID" value="NSI66434.1"/>
    <property type="molecule type" value="Genomic_DNA"/>
</dbReference>
<dbReference type="Proteomes" id="UP000284472">
    <property type="component" value="Unassembled WGS sequence"/>
</dbReference>
<evidence type="ECO:0000313" key="15">
    <source>
        <dbReference type="Proteomes" id="UP000285610"/>
    </source>
</evidence>
<dbReference type="Proteomes" id="UP000235093">
    <property type="component" value="Unassembled WGS sequence"/>
</dbReference>
<evidence type="ECO:0000313" key="5">
    <source>
        <dbReference type="EMBL" id="NSI59700.1"/>
    </source>
</evidence>
<dbReference type="Proteomes" id="UP001296581">
    <property type="component" value="Unassembled WGS sequence"/>
</dbReference>
<evidence type="ECO:0000313" key="6">
    <source>
        <dbReference type="EMBL" id="NSI66434.1"/>
    </source>
</evidence>
<reference evidence="5" key="4">
    <citation type="submission" date="2020-02" db="EMBL/GenBank/DDBJ databases">
        <authorList>
            <person name="Littmann E."/>
            <person name="Sorbara M."/>
        </authorList>
    </citation>
    <scope>NUCLEOTIDE SEQUENCE</scope>
    <source>
        <strain evidence="6">MSK.11.9</strain>
        <strain evidence="5">MSK.15.32</strain>
    </source>
</reference>
<dbReference type="InterPro" id="IPR019635">
    <property type="entry name" value="DUF2500"/>
</dbReference>
<dbReference type="STRING" id="33038.GCA_900067245_01739"/>
<dbReference type="EMBL" id="JAQMLA010000035">
    <property type="protein sequence ID" value="MDB8687365.1"/>
    <property type="molecule type" value="Genomic_DNA"/>
</dbReference>
<evidence type="ECO:0000256" key="1">
    <source>
        <dbReference type="SAM" id="Phobius"/>
    </source>
</evidence>
<dbReference type="Proteomes" id="UP001296580">
    <property type="component" value="Unassembled WGS sequence"/>
</dbReference>
<dbReference type="Proteomes" id="UP000285697">
    <property type="component" value="Unassembled WGS sequence"/>
</dbReference>
<dbReference type="Proteomes" id="UP001212160">
    <property type="component" value="Unassembled WGS sequence"/>
</dbReference>
<evidence type="ECO:0000313" key="4">
    <source>
        <dbReference type="EMBL" id="MDE1203324.1"/>
    </source>
</evidence>
<evidence type="ECO:0000313" key="12">
    <source>
        <dbReference type="Proteomes" id="UP000235093"/>
    </source>
</evidence>
<reference evidence="13 14" key="2">
    <citation type="submission" date="2018-08" db="EMBL/GenBank/DDBJ databases">
        <title>A genome reference for cultivated species of the human gut microbiota.</title>
        <authorList>
            <person name="Zou Y."/>
            <person name="Xue W."/>
            <person name="Luo G."/>
        </authorList>
    </citation>
    <scope>NUCLEOTIDE SEQUENCE [LARGE SCALE GENOMIC DNA]</scope>
    <source>
        <strain evidence="11 15">AF33-12</strain>
        <strain evidence="10 13">AM12-54</strain>
        <strain evidence="9 16">AM22-7AC</strain>
        <strain evidence="8 14">AM32-6</strain>
    </source>
</reference>
<dbReference type="EMBL" id="JAPRBD010000009">
    <property type="protein sequence ID" value="MCZ0690088.1"/>
    <property type="molecule type" value="Genomic_DNA"/>
</dbReference>
<accession>A0A2N5NU94</accession>
<proteinExistence type="predicted"/>
<dbReference type="Pfam" id="PF10694">
    <property type="entry name" value="DUF2500"/>
    <property type="match status" value="1"/>
</dbReference>
<keyword evidence="1" id="KW-1133">Transmembrane helix</keyword>
<keyword evidence="1" id="KW-0812">Transmembrane</keyword>
<dbReference type="EMBL" id="NIHT01000017">
    <property type="protein sequence ID" value="PLT73554.1"/>
    <property type="molecule type" value="Genomic_DNA"/>
</dbReference>
<reference evidence="4" key="6">
    <citation type="submission" date="2022-12" db="EMBL/GenBank/DDBJ databases">
        <title>Genome of R. gnavus strain RSHDN_120.</title>
        <authorList>
            <person name="Abdugheni R."/>
        </authorList>
    </citation>
    <scope>NUCLEOTIDE SEQUENCE</scope>
    <source>
        <strain evidence="4">RSHDN_120</strain>
    </source>
</reference>
<dbReference type="AlphaFoldDB" id="A0A2N5NU94"/>
<evidence type="ECO:0000313" key="11">
    <source>
        <dbReference type="EMBL" id="RHM72787.1"/>
    </source>
</evidence>
<comment type="caution">
    <text evidence="11">The sequence shown here is derived from an EMBL/GenBank/DDBJ whole genome shotgun (WGS) entry which is preliminary data.</text>
</comment>
<dbReference type="Proteomes" id="UP000285610">
    <property type="component" value="Unassembled WGS sequence"/>
</dbReference>
<keyword evidence="1" id="KW-0472">Membrane</keyword>
<evidence type="ECO:0000313" key="14">
    <source>
        <dbReference type="Proteomes" id="UP000284472"/>
    </source>
</evidence>
<dbReference type="RefSeq" id="WP_004844823.1">
    <property type="nucleotide sequence ID" value="NZ_AP031446.1"/>
</dbReference>
<name>A0A2N5NU94_MEDGN</name>
<protein>
    <submittedName>
        <fullName evidence="11">DUF2500 domain-containing protein</fullName>
    </submittedName>
</protein>
<dbReference type="Proteomes" id="UP000283992">
    <property type="component" value="Unassembled WGS sequence"/>
</dbReference>
<reference evidence="7 12" key="1">
    <citation type="journal article" date="2017" name="Genome Med.">
        <title>A novel Ruminococcus gnavus clade enriched in inflammatory bowel disease patients.</title>
        <authorList>
            <person name="Hall A.B."/>
            <person name="Yassour M."/>
            <person name="Sauk J."/>
            <person name="Garner A."/>
            <person name="Jiang X."/>
            <person name="Arthur T."/>
            <person name="Lagoudas G.K."/>
            <person name="Vatanen T."/>
            <person name="Fornelos N."/>
            <person name="Wilson R."/>
            <person name="Bertha M."/>
            <person name="Cohen M."/>
            <person name="Garber J."/>
            <person name="Khalili H."/>
            <person name="Gevers D."/>
            <person name="Ananthakrishnan A.N."/>
            <person name="Kugathasan S."/>
            <person name="Lander E.S."/>
            <person name="Blainey P."/>
            <person name="Vlamakis H."/>
            <person name="Xavier R.J."/>
            <person name="Huttenhower C."/>
        </authorList>
    </citation>
    <scope>NUCLEOTIDE SEQUENCE [LARGE SCALE GENOMIC DNA]</scope>
    <source>
        <strain evidence="7 12">RJX1125</strain>
    </source>
</reference>
<feature type="transmembrane region" description="Helical" evidence="1">
    <location>
        <begin position="7"/>
        <end position="25"/>
    </location>
</feature>
<evidence type="ECO:0000313" key="16">
    <source>
        <dbReference type="Proteomes" id="UP000285697"/>
    </source>
</evidence>
<reference evidence="3" key="7">
    <citation type="submission" date="2023-01" db="EMBL/GenBank/DDBJ databases">
        <title>Human gut microbiome strain richness.</title>
        <authorList>
            <person name="Chen-Liaw A."/>
        </authorList>
    </citation>
    <scope>NUCLEOTIDE SEQUENCE</scope>
    <source>
        <strain evidence="3">RTP21484st1_H11_RTP21484_190118</strain>
    </source>
</reference>
<dbReference type="EMBL" id="QRQE01000035">
    <property type="protein sequence ID" value="RHM72787.1"/>
    <property type="molecule type" value="Genomic_DNA"/>
</dbReference>
<dbReference type="EMBL" id="QRLN01000010">
    <property type="protein sequence ID" value="RHJ11616.1"/>
    <property type="molecule type" value="Genomic_DNA"/>
</dbReference>
<organism evidence="11 15">
    <name type="scientific">Mediterraneibacter gnavus</name>
    <name type="common">Ruminococcus gnavus</name>
    <dbReference type="NCBI Taxonomy" id="33038"/>
    <lineage>
        <taxon>Bacteria</taxon>
        <taxon>Bacillati</taxon>
        <taxon>Bacillota</taxon>
        <taxon>Clostridia</taxon>
        <taxon>Lachnospirales</taxon>
        <taxon>Lachnospiraceae</taxon>
        <taxon>Mediterraneibacter</taxon>
    </lineage>
</organism>
<reference evidence="5" key="3">
    <citation type="journal article" date="2020" name="Cell Host Microbe">
        <title>Functional and Genomic Variation between Human-Derived Isolates of Lachnospiraceae Reveals Inter- and Intra-Species Diversity.</title>
        <authorList>
            <person name="Sorbara M.T."/>
            <person name="Littmann E.R."/>
            <person name="Fontana E."/>
            <person name="Moody T.U."/>
            <person name="Kohout C.E."/>
            <person name="Gjonbalaj M."/>
            <person name="Eaton V."/>
            <person name="Seok R."/>
            <person name="Leiner I.M."/>
            <person name="Pamer E.G."/>
        </authorList>
    </citation>
    <scope>NUCLEOTIDE SEQUENCE</scope>
    <source>
        <strain evidence="6">MSK.11.9</strain>
        <strain evidence="5">MSK.15.32</strain>
    </source>
</reference>
<gene>
    <name evidence="7" type="ORF">CDL23_11350</name>
    <name evidence="10" type="ORF">DW142_08855</name>
    <name evidence="9" type="ORF">DW270_03975</name>
    <name evidence="8" type="ORF">DW812_16580</name>
    <name evidence="11" type="ORF">DWZ50_13325</name>
    <name evidence="6" type="ORF">G4981_14395</name>
    <name evidence="5" type="ORF">G4993_15065</name>
    <name evidence="4" type="ORF">O4N78_07005</name>
    <name evidence="2" type="ORF">OZZ16_09215</name>
    <name evidence="3" type="ORF">PNW85_11905</name>
</gene>
<evidence type="ECO:0000313" key="13">
    <source>
        <dbReference type="Proteomes" id="UP000283992"/>
    </source>
</evidence>
<evidence type="ECO:0000313" key="10">
    <source>
        <dbReference type="EMBL" id="RHJ11616.1"/>
    </source>
</evidence>
<evidence type="ECO:0000313" key="9">
    <source>
        <dbReference type="EMBL" id="RHG21498.1"/>
    </source>
</evidence>
<evidence type="ECO:0000313" key="2">
    <source>
        <dbReference type="EMBL" id="MCZ0690088.1"/>
    </source>
</evidence>
<sequence>MFNIIELLFPVIFILIFIMIIFTLAKGISTWHKNNNSPRLTVSARIVAKRQNTTYHNQPNAGDTSGAHGYHTTSSTTYYVTFQVESGDRIEMSVSGSEYGKLTEGDEGKLTFQGTRYLQFNMEN</sequence>
<dbReference type="GeneID" id="57434401"/>